<keyword evidence="1" id="KW-0175">Coiled coil</keyword>
<keyword evidence="3" id="KW-1185">Reference proteome</keyword>
<gene>
    <name evidence="2" type="ORF">K1Y72_14870</name>
</gene>
<sequence length="80" mass="8787">MTVEQHTGHSDLSELRAAYREQLAQLTAERDEARGQAHRARAEAVTARADLARVNAKVEELFKIAGVPREDGRPASDHPG</sequence>
<feature type="coiled-coil region" evidence="1">
    <location>
        <begin position="9"/>
        <end position="43"/>
    </location>
</feature>
<proteinExistence type="predicted"/>
<evidence type="ECO:0000313" key="2">
    <source>
        <dbReference type="EMBL" id="MBW8483667.1"/>
    </source>
</evidence>
<reference evidence="2 3" key="1">
    <citation type="submission" date="2021-07" db="EMBL/GenBank/DDBJ databases">
        <title>Actinomadura sp. PM05-2 isolated from lichen.</title>
        <authorList>
            <person name="Somphong A."/>
            <person name="Phongsopitanun W."/>
            <person name="Tanasupawat S."/>
            <person name="Peongsungnone V."/>
        </authorList>
    </citation>
    <scope>NUCLEOTIDE SEQUENCE [LARGE SCALE GENOMIC DNA]</scope>
    <source>
        <strain evidence="2 3">PM05-2</strain>
    </source>
</reference>
<accession>A0ABS7FTG7</accession>
<evidence type="ECO:0000313" key="3">
    <source>
        <dbReference type="Proteomes" id="UP000774570"/>
    </source>
</evidence>
<dbReference type="RefSeq" id="WP_220166885.1">
    <property type="nucleotide sequence ID" value="NZ_JAIBOA010000008.1"/>
</dbReference>
<dbReference type="Proteomes" id="UP000774570">
    <property type="component" value="Unassembled WGS sequence"/>
</dbReference>
<comment type="caution">
    <text evidence="2">The sequence shown here is derived from an EMBL/GenBank/DDBJ whole genome shotgun (WGS) entry which is preliminary data.</text>
</comment>
<name>A0ABS7FTG7_9ACTN</name>
<protein>
    <submittedName>
        <fullName evidence="2">Uncharacterized protein</fullName>
    </submittedName>
</protein>
<evidence type="ECO:0000256" key="1">
    <source>
        <dbReference type="SAM" id="Coils"/>
    </source>
</evidence>
<dbReference type="EMBL" id="JAIBOA010000008">
    <property type="protein sequence ID" value="MBW8483667.1"/>
    <property type="molecule type" value="Genomic_DNA"/>
</dbReference>
<organism evidence="2 3">
    <name type="scientific">Actinomadura parmotrematis</name>
    <dbReference type="NCBI Taxonomy" id="2864039"/>
    <lineage>
        <taxon>Bacteria</taxon>
        <taxon>Bacillati</taxon>
        <taxon>Actinomycetota</taxon>
        <taxon>Actinomycetes</taxon>
        <taxon>Streptosporangiales</taxon>
        <taxon>Thermomonosporaceae</taxon>
        <taxon>Actinomadura</taxon>
    </lineage>
</organism>